<feature type="binding site" evidence="10">
    <location>
        <position position="389"/>
    </location>
    <ligand>
        <name>substrate</name>
    </ligand>
</feature>
<dbReference type="Pfam" id="PF06087">
    <property type="entry name" value="Tyr-DNA_phospho"/>
    <property type="match status" value="1"/>
</dbReference>
<evidence type="ECO:0000256" key="2">
    <source>
        <dbReference type="ARBA" id="ARBA00010205"/>
    </source>
</evidence>
<evidence type="ECO:0000256" key="5">
    <source>
        <dbReference type="ARBA" id="ARBA00022801"/>
    </source>
</evidence>
<feature type="compositionally biased region" description="Low complexity" evidence="12">
    <location>
        <begin position="159"/>
        <end position="168"/>
    </location>
</feature>
<evidence type="ECO:0008006" key="14">
    <source>
        <dbReference type="Google" id="ProtNLM"/>
    </source>
</evidence>
<dbReference type="PANTHER" id="PTHR12415">
    <property type="entry name" value="TYROSYL-DNA PHOSPHODIESTERASE 1"/>
    <property type="match status" value="1"/>
</dbReference>
<feature type="region of interest" description="Disordered" evidence="12">
    <location>
        <begin position="155"/>
        <end position="175"/>
    </location>
</feature>
<gene>
    <name evidence="13" type="ORF">PCAR00345_LOCUS33994</name>
</gene>
<dbReference type="PANTHER" id="PTHR12415:SF0">
    <property type="entry name" value="TYROSYL-DNA PHOSPHODIESTERASE 1"/>
    <property type="match status" value="1"/>
</dbReference>
<evidence type="ECO:0000256" key="12">
    <source>
        <dbReference type="SAM" id="MobiDB-lite"/>
    </source>
</evidence>
<keyword evidence="6" id="KW-0269">Exonuclease</keyword>
<feature type="active site" description="Nucleophile" evidence="9">
    <location>
        <position position="109"/>
    </location>
</feature>
<comment type="similarity">
    <text evidence="2">Belongs to the tyrosyl-DNA phosphodiesterase family.</text>
</comment>
<evidence type="ECO:0000256" key="6">
    <source>
        <dbReference type="ARBA" id="ARBA00022839"/>
    </source>
</evidence>
<feature type="binding site" evidence="10">
    <location>
        <position position="111"/>
    </location>
    <ligand>
        <name>substrate</name>
    </ligand>
</feature>
<dbReference type="GO" id="GO:0004527">
    <property type="term" value="F:exonuclease activity"/>
    <property type="evidence" value="ECO:0007669"/>
    <property type="project" value="UniProtKB-KW"/>
</dbReference>
<accession>A0A7S4BZ65</accession>
<dbReference type="GO" id="GO:0003697">
    <property type="term" value="F:single-stranded DNA binding"/>
    <property type="evidence" value="ECO:0007669"/>
    <property type="project" value="TreeGrafter"/>
</dbReference>
<keyword evidence="4" id="KW-0227">DNA damage</keyword>
<protein>
    <recommendedName>
        <fullName evidence="14">Tyrosyl-DNA phosphodiesterase 1</fullName>
    </recommendedName>
</protein>
<organism evidence="13">
    <name type="scientific">Chrysotila carterae</name>
    <name type="common">Marine alga</name>
    <name type="synonym">Syracosphaera carterae</name>
    <dbReference type="NCBI Taxonomy" id="13221"/>
    <lineage>
        <taxon>Eukaryota</taxon>
        <taxon>Haptista</taxon>
        <taxon>Haptophyta</taxon>
        <taxon>Prymnesiophyceae</taxon>
        <taxon>Isochrysidales</taxon>
        <taxon>Isochrysidaceae</taxon>
        <taxon>Chrysotila</taxon>
    </lineage>
</organism>
<keyword evidence="7" id="KW-0234">DNA repair</keyword>
<evidence type="ECO:0000256" key="4">
    <source>
        <dbReference type="ARBA" id="ARBA00022763"/>
    </source>
</evidence>
<sequence length="550" mass="59951">MPDASALRPALAFALTRLSPVWEVPAGAHPRTVTLHQLLGREALRGAIELHIHSMMTDLEWLLDTCPAIEEVPRVCLVHGSEDVKLTPRSRHPRYLLFDPPRETFGSYHSKMVIVRKRDELAVHVVTANFIFADWNNKTNGVWSGHFPVRHSSEATVQASSSTAPTATKPTRETHGANEEHIGADLYRYYQALQALGSSPPTSFRLSSGRAPTAADAAGWSRLRFDWILHYDFRSAHTARIVASVPGRSAGRHKANDLEKWGHMRVRALLAKHPLPPKFDDAPLVMQFSSLSSVGTDDKWLRELVASFCGDGRCPLRIVFPTEDQVRDSLEGWPAGASIPCTDENACKLSNAIRQYGGGTALAQMCKWDGGDGVVGGASGRERAMPHIKTFARFCDSDRSLAWVVLTSSNLSQAAWGKLEKGGQQLYIKSYEVGVITFSSDLSCYLVASPRSADEARQLGSGSAPTVIAPLPYSLPPVPYTSRDRPWATGAHLASAAPDKWRQQPLVSGQFCGASFYGAGATGALLVTRAARSKRRREAAAQPTRAAGSR</sequence>
<keyword evidence="8" id="KW-0539">Nucleus</keyword>
<comment type="subcellular location">
    <subcellularLocation>
        <location evidence="1">Nucleus</location>
    </subcellularLocation>
</comment>
<dbReference type="EMBL" id="HBIZ01053131">
    <property type="protein sequence ID" value="CAE0781330.1"/>
    <property type="molecule type" value="Transcribed_RNA"/>
</dbReference>
<evidence type="ECO:0000256" key="10">
    <source>
        <dbReference type="PIRSR" id="PIRSR610347-2"/>
    </source>
</evidence>
<keyword evidence="5" id="KW-0378">Hydrolase</keyword>
<evidence type="ECO:0000313" key="13">
    <source>
        <dbReference type="EMBL" id="CAE0781330.1"/>
    </source>
</evidence>
<name>A0A7S4BZ65_CHRCT</name>
<dbReference type="AlphaFoldDB" id="A0A7S4BZ65"/>
<dbReference type="InterPro" id="IPR010347">
    <property type="entry name" value="Tdp1"/>
</dbReference>
<dbReference type="GO" id="GO:0006281">
    <property type="term" value="P:DNA repair"/>
    <property type="evidence" value="ECO:0007669"/>
    <property type="project" value="UniProtKB-KW"/>
</dbReference>
<evidence type="ECO:0000256" key="1">
    <source>
        <dbReference type="ARBA" id="ARBA00004123"/>
    </source>
</evidence>
<evidence type="ECO:0000256" key="7">
    <source>
        <dbReference type="ARBA" id="ARBA00023204"/>
    </source>
</evidence>
<dbReference type="Gene3D" id="3.30.870.10">
    <property type="entry name" value="Endonuclease Chain A"/>
    <property type="match status" value="2"/>
</dbReference>
<reference evidence="13" key="1">
    <citation type="submission" date="2021-01" db="EMBL/GenBank/DDBJ databases">
        <authorList>
            <person name="Corre E."/>
            <person name="Pelletier E."/>
            <person name="Niang G."/>
            <person name="Scheremetjew M."/>
            <person name="Finn R."/>
            <person name="Kale V."/>
            <person name="Holt S."/>
            <person name="Cochrane G."/>
            <person name="Meng A."/>
            <person name="Brown T."/>
            <person name="Cohen L."/>
        </authorList>
    </citation>
    <scope>NUCLEOTIDE SEQUENCE</scope>
    <source>
        <strain evidence="13">CCMP645</strain>
    </source>
</reference>
<evidence type="ECO:0000256" key="3">
    <source>
        <dbReference type="ARBA" id="ARBA00022722"/>
    </source>
</evidence>
<dbReference type="SUPFAM" id="SSF56024">
    <property type="entry name" value="Phospholipase D/nuclease"/>
    <property type="match status" value="2"/>
</dbReference>
<dbReference type="GO" id="GO:0017005">
    <property type="term" value="F:3'-tyrosyl-DNA phosphodiesterase activity"/>
    <property type="evidence" value="ECO:0007669"/>
    <property type="project" value="TreeGrafter"/>
</dbReference>
<feature type="active site" description="Proton donor/acceptor" evidence="9">
    <location>
        <position position="387"/>
    </location>
</feature>
<keyword evidence="3" id="KW-0540">Nuclease</keyword>
<evidence type="ECO:0000256" key="11">
    <source>
        <dbReference type="PIRSR" id="PIRSR610347-3"/>
    </source>
</evidence>
<dbReference type="GO" id="GO:0003690">
    <property type="term" value="F:double-stranded DNA binding"/>
    <property type="evidence" value="ECO:0007669"/>
    <property type="project" value="TreeGrafter"/>
</dbReference>
<feature type="site" description="Interaction with DNA" evidence="11">
    <location>
        <position position="412"/>
    </location>
</feature>
<evidence type="ECO:0000256" key="8">
    <source>
        <dbReference type="ARBA" id="ARBA00023242"/>
    </source>
</evidence>
<dbReference type="GO" id="GO:0005634">
    <property type="term" value="C:nucleus"/>
    <property type="evidence" value="ECO:0007669"/>
    <property type="project" value="UniProtKB-SubCell"/>
</dbReference>
<proteinExistence type="inferred from homology"/>
<evidence type="ECO:0000256" key="9">
    <source>
        <dbReference type="PIRSR" id="PIRSR610347-1"/>
    </source>
</evidence>